<dbReference type="SUPFAM" id="SSF55961">
    <property type="entry name" value="Bet v1-like"/>
    <property type="match status" value="1"/>
</dbReference>
<dbReference type="EMBL" id="LNTU01000040">
    <property type="protein sequence ID" value="KXF74840.1"/>
    <property type="molecule type" value="Genomic_DNA"/>
</dbReference>
<protein>
    <submittedName>
        <fullName evidence="3">ATPase</fullName>
    </submittedName>
</protein>
<accession>A0A135HNU8</accession>
<dbReference type="InterPro" id="IPR023393">
    <property type="entry name" value="START-like_dom_sf"/>
</dbReference>
<dbReference type="AlphaFoldDB" id="A0A135HNU8"/>
<evidence type="ECO:0000256" key="1">
    <source>
        <dbReference type="ARBA" id="ARBA00006817"/>
    </source>
</evidence>
<name>A0A135HNU8_9HYPH</name>
<gene>
    <name evidence="3" type="ORF">ATN84_21665</name>
</gene>
<dbReference type="RefSeq" id="WP_068885075.1">
    <property type="nucleotide sequence ID" value="NZ_LNTU01000040.1"/>
</dbReference>
<dbReference type="OrthoDB" id="9806378at2"/>
<keyword evidence="4" id="KW-1185">Reference proteome</keyword>
<evidence type="ECO:0000259" key="2">
    <source>
        <dbReference type="Pfam" id="PF08327"/>
    </source>
</evidence>
<evidence type="ECO:0000313" key="3">
    <source>
        <dbReference type="EMBL" id="KXF74840.1"/>
    </source>
</evidence>
<feature type="domain" description="Activator of Hsp90 ATPase homologue 1/2-like C-terminal" evidence="2">
    <location>
        <begin position="14"/>
        <end position="137"/>
    </location>
</feature>
<reference evidence="3 4" key="1">
    <citation type="submission" date="2015-11" db="EMBL/GenBank/DDBJ databases">
        <title>Draft genome sequence of Paramesorhizobium deserti A-3-E, a strain highly resistant to diverse beta-lactam antibiotics.</title>
        <authorList>
            <person name="Lv R."/>
            <person name="Yang X."/>
            <person name="Fang N."/>
            <person name="Guo J."/>
            <person name="Luo X."/>
            <person name="Peng F."/>
            <person name="Yang R."/>
            <person name="Cui Y."/>
            <person name="Fang C."/>
            <person name="Song Y."/>
        </authorList>
    </citation>
    <scope>NUCLEOTIDE SEQUENCE [LARGE SCALE GENOMIC DNA]</scope>
    <source>
        <strain evidence="3 4">A-3-E</strain>
    </source>
</reference>
<organism evidence="3 4">
    <name type="scientific">Paramesorhizobium deserti</name>
    <dbReference type="NCBI Taxonomy" id="1494590"/>
    <lineage>
        <taxon>Bacteria</taxon>
        <taxon>Pseudomonadati</taxon>
        <taxon>Pseudomonadota</taxon>
        <taxon>Alphaproteobacteria</taxon>
        <taxon>Hyphomicrobiales</taxon>
        <taxon>Phyllobacteriaceae</taxon>
        <taxon>Paramesorhizobium</taxon>
    </lineage>
</organism>
<dbReference type="Pfam" id="PF08327">
    <property type="entry name" value="AHSA1"/>
    <property type="match status" value="1"/>
</dbReference>
<dbReference type="Gene3D" id="3.30.530.20">
    <property type="match status" value="1"/>
</dbReference>
<dbReference type="STRING" id="1494590.ATN84_21665"/>
<evidence type="ECO:0000313" key="4">
    <source>
        <dbReference type="Proteomes" id="UP000070107"/>
    </source>
</evidence>
<proteinExistence type="inferred from homology"/>
<sequence length="164" mass="18387">MKPEFRVSARIAKPVAEVFDAVVNPTKLSSYFTTIKGASAPLVAGTTVVWWGEIPVEVDEVTRDRRIILRWDGPGSADGKAIYKTRIEMDFKPLEDGATLVTIAETGWREDLQGRQASYLNCEGWTQMLCCMKAFLEHGINLREGYYENELKGEPGCEPKTEIL</sequence>
<comment type="caution">
    <text evidence="3">The sequence shown here is derived from an EMBL/GenBank/DDBJ whole genome shotgun (WGS) entry which is preliminary data.</text>
</comment>
<comment type="similarity">
    <text evidence="1">Belongs to the AHA1 family.</text>
</comment>
<dbReference type="Proteomes" id="UP000070107">
    <property type="component" value="Unassembled WGS sequence"/>
</dbReference>
<dbReference type="InterPro" id="IPR013538">
    <property type="entry name" value="ASHA1/2-like_C"/>
</dbReference>